<dbReference type="EMBL" id="MQUC01000003">
    <property type="protein sequence ID" value="PRP67016.1"/>
    <property type="molecule type" value="Genomic_DNA"/>
</dbReference>
<evidence type="ECO:0000313" key="1">
    <source>
        <dbReference type="EMBL" id="PRP67016.1"/>
    </source>
</evidence>
<evidence type="ECO:0008006" key="3">
    <source>
        <dbReference type="Google" id="ProtNLM"/>
    </source>
</evidence>
<sequence>MKNFKMKSSVLVGSLFLLTGIISKAQEINFSLGTQFHFSTFDIEGALSDTDIEPGAGLELGIQFKLSEHWSLNSGVGYAFHQARNSSNLLKGSQTTVDSEGEDFTFNYQISGYSETQKFNNVSIPLNVQYEGSGVTRLYVKAGASYNLLSNARQESRASSLTTSGYFPRFNGTLTAPAFAGFGTYNDIQFSEQDFELSNSVNATFEIGIKQLLAHNSAMYFGAFLDYGLNDVVDSPVIDGTLSFNPTSPTDFVSNGSFNASNGNSRQVEEAKLIFGGIKIRYQFGTKAPSSKQ</sequence>
<accession>A0A2S9WUK3</accession>
<proteinExistence type="predicted"/>
<dbReference type="AlphaFoldDB" id="A0A2S9WUK3"/>
<gene>
    <name evidence="1" type="ORF">BST86_07840</name>
</gene>
<comment type="caution">
    <text evidence="1">The sequence shown here is derived from an EMBL/GenBank/DDBJ whole genome shotgun (WGS) entry which is preliminary data.</text>
</comment>
<organism evidence="1 2">
    <name type="scientific">Nonlabens agnitus</name>
    <dbReference type="NCBI Taxonomy" id="870484"/>
    <lineage>
        <taxon>Bacteria</taxon>
        <taxon>Pseudomonadati</taxon>
        <taxon>Bacteroidota</taxon>
        <taxon>Flavobacteriia</taxon>
        <taxon>Flavobacteriales</taxon>
        <taxon>Flavobacteriaceae</taxon>
        <taxon>Nonlabens</taxon>
    </lineage>
</organism>
<reference evidence="1 2" key="1">
    <citation type="submission" date="2016-11" db="EMBL/GenBank/DDBJ databases">
        <title>Trade-off between light-utilization and light-protection in marine flavobacteria.</title>
        <authorList>
            <person name="Kumagai Y."/>
        </authorList>
    </citation>
    <scope>NUCLEOTIDE SEQUENCE [LARGE SCALE GENOMIC DNA]</scope>
    <source>
        <strain evidence="1 2">JCM 17109</strain>
    </source>
</reference>
<protein>
    <recommendedName>
        <fullName evidence="3">Outer membrane protein beta-barrel domain-containing protein</fullName>
    </recommendedName>
</protein>
<evidence type="ECO:0000313" key="2">
    <source>
        <dbReference type="Proteomes" id="UP000239532"/>
    </source>
</evidence>
<dbReference type="Proteomes" id="UP000239532">
    <property type="component" value="Unassembled WGS sequence"/>
</dbReference>
<dbReference type="Gene3D" id="2.40.160.20">
    <property type="match status" value="1"/>
</dbReference>
<name>A0A2S9WUK3_9FLAO</name>
<keyword evidence="2" id="KW-1185">Reference proteome</keyword>